<name>A0A6A0ACG0_HAELA</name>
<sequence length="36" mass="3718">MLAAGTRDKTGDAAHTAVLKDVLAQVTSSARHRGIV</sequence>
<reference evidence="1 2" key="1">
    <citation type="submission" date="2020-02" db="EMBL/GenBank/DDBJ databases">
        <title>Draft genome sequence of Haematococcus lacustris strain NIES-144.</title>
        <authorList>
            <person name="Morimoto D."/>
            <person name="Nakagawa S."/>
            <person name="Yoshida T."/>
            <person name="Sawayama S."/>
        </authorList>
    </citation>
    <scope>NUCLEOTIDE SEQUENCE [LARGE SCALE GENOMIC DNA]</scope>
    <source>
        <strain evidence="1 2">NIES-144</strain>
    </source>
</reference>
<evidence type="ECO:0000313" key="1">
    <source>
        <dbReference type="EMBL" id="GFH30378.1"/>
    </source>
</evidence>
<gene>
    <name evidence="1" type="ORF">HaLaN_29225</name>
</gene>
<comment type="caution">
    <text evidence="1">The sequence shown here is derived from an EMBL/GenBank/DDBJ whole genome shotgun (WGS) entry which is preliminary data.</text>
</comment>
<keyword evidence="2" id="KW-1185">Reference proteome</keyword>
<dbReference type="EMBL" id="BLLF01004866">
    <property type="protein sequence ID" value="GFH30378.1"/>
    <property type="molecule type" value="Genomic_DNA"/>
</dbReference>
<evidence type="ECO:0000313" key="2">
    <source>
        <dbReference type="Proteomes" id="UP000485058"/>
    </source>
</evidence>
<dbReference type="AlphaFoldDB" id="A0A6A0ACG0"/>
<protein>
    <submittedName>
        <fullName evidence="1">Uncharacterized protein</fullName>
    </submittedName>
</protein>
<accession>A0A6A0ACG0</accession>
<proteinExistence type="predicted"/>
<organism evidence="1 2">
    <name type="scientific">Haematococcus lacustris</name>
    <name type="common">Green alga</name>
    <name type="synonym">Haematococcus pluvialis</name>
    <dbReference type="NCBI Taxonomy" id="44745"/>
    <lineage>
        <taxon>Eukaryota</taxon>
        <taxon>Viridiplantae</taxon>
        <taxon>Chlorophyta</taxon>
        <taxon>core chlorophytes</taxon>
        <taxon>Chlorophyceae</taxon>
        <taxon>CS clade</taxon>
        <taxon>Chlamydomonadales</taxon>
        <taxon>Haematococcaceae</taxon>
        <taxon>Haematococcus</taxon>
    </lineage>
</organism>
<dbReference type="Proteomes" id="UP000485058">
    <property type="component" value="Unassembled WGS sequence"/>
</dbReference>
<feature type="non-terminal residue" evidence="1">
    <location>
        <position position="36"/>
    </location>
</feature>